<name>A0AAJ8LHR3_9TREE</name>
<keyword evidence="2" id="KW-1185">Reference proteome</keyword>
<dbReference type="KEGG" id="ksn:43590672"/>
<organism evidence="1 2">
    <name type="scientific">Kwoniella shandongensis</name>
    <dbReference type="NCBI Taxonomy" id="1734106"/>
    <lineage>
        <taxon>Eukaryota</taxon>
        <taxon>Fungi</taxon>
        <taxon>Dikarya</taxon>
        <taxon>Basidiomycota</taxon>
        <taxon>Agaricomycotina</taxon>
        <taxon>Tremellomycetes</taxon>
        <taxon>Tremellales</taxon>
        <taxon>Cryptococcaceae</taxon>
        <taxon>Kwoniella</taxon>
    </lineage>
</organism>
<dbReference type="EMBL" id="CP144053">
    <property type="protein sequence ID" value="WWD17520.1"/>
    <property type="molecule type" value="Genomic_DNA"/>
</dbReference>
<reference evidence="1" key="1">
    <citation type="submission" date="2017-08" db="EMBL/GenBank/DDBJ databases">
        <authorList>
            <person name="Cuomo C."/>
            <person name="Billmyre B."/>
            <person name="Heitman J."/>
        </authorList>
    </citation>
    <scope>NUCLEOTIDE SEQUENCE</scope>
    <source>
        <strain evidence="1">CBS 12478</strain>
    </source>
</reference>
<evidence type="ECO:0000313" key="2">
    <source>
        <dbReference type="Proteomes" id="UP000322225"/>
    </source>
</evidence>
<dbReference type="Proteomes" id="UP000322225">
    <property type="component" value="Chromosome 3"/>
</dbReference>
<protein>
    <submittedName>
        <fullName evidence="1">Uncharacterized protein</fullName>
    </submittedName>
</protein>
<proteinExistence type="predicted"/>
<reference evidence="1" key="2">
    <citation type="submission" date="2024-01" db="EMBL/GenBank/DDBJ databases">
        <title>Comparative genomics of Cryptococcus and Kwoniella reveals pathogenesis evolution and contrasting modes of karyotype evolution via chromosome fusion or intercentromeric recombination.</title>
        <authorList>
            <person name="Coelho M.A."/>
            <person name="David-Palma M."/>
            <person name="Shea T."/>
            <person name="Bowers K."/>
            <person name="McGinley-Smith S."/>
            <person name="Mohammad A.W."/>
            <person name="Gnirke A."/>
            <person name="Yurkov A.M."/>
            <person name="Nowrousian M."/>
            <person name="Sun S."/>
            <person name="Cuomo C.A."/>
            <person name="Heitman J."/>
        </authorList>
    </citation>
    <scope>NUCLEOTIDE SEQUENCE</scope>
    <source>
        <strain evidence="1">CBS 12478</strain>
    </source>
</reference>
<dbReference type="RefSeq" id="XP_031859183.2">
    <property type="nucleotide sequence ID" value="XM_032006514.2"/>
</dbReference>
<evidence type="ECO:0000313" key="1">
    <source>
        <dbReference type="EMBL" id="WWD17520.1"/>
    </source>
</evidence>
<gene>
    <name evidence="1" type="ORF">CI109_101961</name>
</gene>
<accession>A0AAJ8LHR3</accession>
<sequence length="194" mass="21651">MVPDSIRFGPHGDRFGTVIVIDGSTVVRPSRTPTPTTTFMTPTAEPTVYRREQLGSRSIPTSVAPAPHITVNVNEKWDHFYTGAHYLEADDATNPVNDDPNYPSVSITYPGTTPQATAIEQCASFALSQIEPYWAIQVYYSNSQDLWVCQAFIRWFYQDRSTASDFKVENLDADPVFGYEYNLPGEENQPTASA</sequence>
<dbReference type="GeneID" id="43590672"/>
<dbReference type="AlphaFoldDB" id="A0AAJ8LHR3"/>